<evidence type="ECO:0000256" key="5">
    <source>
        <dbReference type="ARBA" id="ARBA00022801"/>
    </source>
</evidence>
<keyword evidence="6" id="KW-0788">Thiol protease</keyword>
<dbReference type="SMART" id="SM00257">
    <property type="entry name" value="LysM"/>
    <property type="match status" value="4"/>
</dbReference>
<evidence type="ECO:0000256" key="3">
    <source>
        <dbReference type="ARBA" id="ARBA00022729"/>
    </source>
</evidence>
<dbReference type="InterPro" id="IPR018392">
    <property type="entry name" value="LysM"/>
</dbReference>
<dbReference type="Gene3D" id="3.10.350.10">
    <property type="entry name" value="LysM domain"/>
    <property type="match status" value="4"/>
</dbReference>
<keyword evidence="5" id="KW-0378">Hydrolase</keyword>
<name>A0ABW5ZD79_9BACL</name>
<dbReference type="InterPro" id="IPR051202">
    <property type="entry name" value="Peptidase_C40"/>
</dbReference>
<reference evidence="10" key="1">
    <citation type="journal article" date="2019" name="Int. J. Syst. Evol. Microbiol.">
        <title>The Global Catalogue of Microorganisms (GCM) 10K type strain sequencing project: providing services to taxonomists for standard genome sequencing and annotation.</title>
        <authorList>
            <consortium name="The Broad Institute Genomics Platform"/>
            <consortium name="The Broad Institute Genome Sequencing Center for Infectious Disease"/>
            <person name="Wu L."/>
            <person name="Ma J."/>
        </authorList>
    </citation>
    <scope>NUCLEOTIDE SEQUENCE [LARGE SCALE GENOMIC DNA]</scope>
    <source>
        <strain evidence="10">KCTC 13528</strain>
    </source>
</reference>
<dbReference type="InterPro" id="IPR036779">
    <property type="entry name" value="LysM_dom_sf"/>
</dbReference>
<accession>A0ABW5ZD79</accession>
<keyword evidence="4" id="KW-0677">Repeat</keyword>
<organism evidence="9 10">
    <name type="scientific">Jeotgalibacillus terrae</name>
    <dbReference type="NCBI Taxonomy" id="587735"/>
    <lineage>
        <taxon>Bacteria</taxon>
        <taxon>Bacillati</taxon>
        <taxon>Bacillota</taxon>
        <taxon>Bacilli</taxon>
        <taxon>Bacillales</taxon>
        <taxon>Caryophanaceae</taxon>
        <taxon>Jeotgalibacillus</taxon>
    </lineage>
</organism>
<dbReference type="SUPFAM" id="SSF54106">
    <property type="entry name" value="LysM domain"/>
    <property type="match status" value="4"/>
</dbReference>
<feature type="domain" description="LysM" evidence="7">
    <location>
        <begin position="92"/>
        <end position="135"/>
    </location>
</feature>
<protein>
    <submittedName>
        <fullName evidence="9">LysM peptidoglycan-binding domain-containing protein</fullName>
    </submittedName>
</protein>
<dbReference type="PROSITE" id="PS51782">
    <property type="entry name" value="LYSM"/>
    <property type="match status" value="4"/>
</dbReference>
<feature type="domain" description="LysM" evidence="7">
    <location>
        <begin position="25"/>
        <end position="68"/>
    </location>
</feature>
<dbReference type="EMBL" id="JBHUPG010000001">
    <property type="protein sequence ID" value="MFD2910406.1"/>
    <property type="molecule type" value="Genomic_DNA"/>
</dbReference>
<dbReference type="Pfam" id="PF01476">
    <property type="entry name" value="LysM"/>
    <property type="match status" value="4"/>
</dbReference>
<comment type="similarity">
    <text evidence="1">Belongs to the peptidase C40 family.</text>
</comment>
<evidence type="ECO:0000256" key="1">
    <source>
        <dbReference type="ARBA" id="ARBA00007074"/>
    </source>
</evidence>
<evidence type="ECO:0000256" key="6">
    <source>
        <dbReference type="ARBA" id="ARBA00022807"/>
    </source>
</evidence>
<feature type="domain" description="LysM" evidence="7">
    <location>
        <begin position="212"/>
        <end position="255"/>
    </location>
</feature>
<dbReference type="Proteomes" id="UP001597561">
    <property type="component" value="Unassembled WGS sequence"/>
</dbReference>
<keyword evidence="3" id="KW-0732">Signal</keyword>
<proteinExistence type="inferred from homology"/>
<dbReference type="PANTHER" id="PTHR47053">
    <property type="entry name" value="MUREIN DD-ENDOPEPTIDASE MEPH-RELATED"/>
    <property type="match status" value="1"/>
</dbReference>
<keyword evidence="2" id="KW-0645">Protease</keyword>
<keyword evidence="10" id="KW-1185">Reference proteome</keyword>
<comment type="caution">
    <text evidence="9">The sequence shown here is derived from an EMBL/GenBank/DDBJ whole genome shotgun (WGS) entry which is preliminary data.</text>
</comment>
<dbReference type="RefSeq" id="WP_239581329.1">
    <property type="nucleotide sequence ID" value="NZ_JAFBDK010000002.1"/>
</dbReference>
<dbReference type="Gene3D" id="3.90.1720.10">
    <property type="entry name" value="endopeptidase domain like (from Nostoc punctiforme)"/>
    <property type="match status" value="1"/>
</dbReference>
<dbReference type="PROSITE" id="PS51935">
    <property type="entry name" value="NLPC_P60"/>
    <property type="match status" value="1"/>
</dbReference>
<dbReference type="SUPFAM" id="SSF54001">
    <property type="entry name" value="Cysteine proteinases"/>
    <property type="match status" value="1"/>
</dbReference>
<feature type="domain" description="LysM" evidence="7">
    <location>
        <begin position="153"/>
        <end position="196"/>
    </location>
</feature>
<gene>
    <name evidence="9" type="ORF">ACFS5P_00805</name>
</gene>
<evidence type="ECO:0000259" key="8">
    <source>
        <dbReference type="PROSITE" id="PS51935"/>
    </source>
</evidence>
<evidence type="ECO:0000256" key="4">
    <source>
        <dbReference type="ARBA" id="ARBA00022737"/>
    </source>
</evidence>
<dbReference type="InterPro" id="IPR000064">
    <property type="entry name" value="NLP_P60_dom"/>
</dbReference>
<dbReference type="PANTHER" id="PTHR47053:SF1">
    <property type="entry name" value="MUREIN DD-ENDOPEPTIDASE MEPH-RELATED"/>
    <property type="match status" value="1"/>
</dbReference>
<dbReference type="InterPro" id="IPR038765">
    <property type="entry name" value="Papain-like_cys_pep_sf"/>
</dbReference>
<sequence>MVKSSFFILSTAAFFTTAPEQVSAEEHTVSPGDTLYKIAKEHNITVDHLKKVNRLQTETIYVNQVLDISPAIEVTDTATLKTAQNRPDESAEIYTVKAGDSLSKIAVTNGVTVPDLVTWNKLPTKKIMVGQQLTVRYKKVVSPPPAEEKPSNHTYTVKAGDSLSKIASQYKVTIQQLIDWNRLSSTIIYVDQQLIIHSGGDVLPPDDTGNADLYKVKSGDTLFQIALKHNVKMNELLQWNNLKSPRIFVNQTLHVKKPEGPTHVVKPPVEVPDKASDVIEIAMQQIGVPYVWAGNTPDGFDCSGFIHYVMNEAGQSMGRHNTQGFYDRSYEVSKPEPGDLVFFEDTYKSGISHMGIYIGNNQMIHAADNIGVIISSLDNVYWKKHFESFKRFY</sequence>
<dbReference type="CDD" id="cd00118">
    <property type="entry name" value="LysM"/>
    <property type="match status" value="4"/>
</dbReference>
<evidence type="ECO:0000259" key="7">
    <source>
        <dbReference type="PROSITE" id="PS51782"/>
    </source>
</evidence>
<evidence type="ECO:0000313" key="10">
    <source>
        <dbReference type="Proteomes" id="UP001597561"/>
    </source>
</evidence>
<dbReference type="Pfam" id="PF00877">
    <property type="entry name" value="NLPC_P60"/>
    <property type="match status" value="1"/>
</dbReference>
<evidence type="ECO:0000313" key="9">
    <source>
        <dbReference type="EMBL" id="MFD2910406.1"/>
    </source>
</evidence>
<evidence type="ECO:0000256" key="2">
    <source>
        <dbReference type="ARBA" id="ARBA00022670"/>
    </source>
</evidence>
<feature type="domain" description="NlpC/P60" evidence="8">
    <location>
        <begin position="272"/>
        <end position="393"/>
    </location>
</feature>